<dbReference type="AlphaFoldDB" id="A0A0A2VLR6"/>
<keyword evidence="3" id="KW-1185">Reference proteome</keyword>
<feature type="region of interest" description="Disordered" evidence="1">
    <location>
        <begin position="37"/>
        <end position="59"/>
    </location>
</feature>
<dbReference type="EMBL" id="KN293996">
    <property type="protein sequence ID" value="KGQ01794.1"/>
    <property type="molecule type" value="Genomic_DNA"/>
</dbReference>
<name>A0A0A2VLR6_PARBA</name>
<evidence type="ECO:0000313" key="3">
    <source>
        <dbReference type="Proteomes" id="UP000002059"/>
    </source>
</evidence>
<dbReference type="Proteomes" id="UP000002059">
    <property type="component" value="Partially assembled WGS sequence"/>
</dbReference>
<protein>
    <submittedName>
        <fullName evidence="2">Uncharacterized protein</fullName>
    </submittedName>
</protein>
<dbReference type="OrthoDB" id="10500996at2759"/>
<feature type="region of interest" description="Disordered" evidence="1">
    <location>
        <begin position="1"/>
        <end position="20"/>
    </location>
</feature>
<dbReference type="KEGG" id="pbl:PAAG_11519"/>
<organism evidence="2 3">
    <name type="scientific">Paracoccidioides lutzii (strain ATCC MYA-826 / Pb01)</name>
    <name type="common">Paracoccidioides brasiliensis</name>
    <dbReference type="NCBI Taxonomy" id="502779"/>
    <lineage>
        <taxon>Eukaryota</taxon>
        <taxon>Fungi</taxon>
        <taxon>Dikarya</taxon>
        <taxon>Ascomycota</taxon>
        <taxon>Pezizomycotina</taxon>
        <taxon>Eurotiomycetes</taxon>
        <taxon>Eurotiomycetidae</taxon>
        <taxon>Onygenales</taxon>
        <taxon>Ajellomycetaceae</taxon>
        <taxon>Paracoccidioides</taxon>
    </lineage>
</organism>
<feature type="compositionally biased region" description="Basic and acidic residues" evidence="1">
    <location>
        <begin position="49"/>
        <end position="59"/>
    </location>
</feature>
<accession>A0A0A2VLR6</accession>
<evidence type="ECO:0000256" key="1">
    <source>
        <dbReference type="SAM" id="MobiDB-lite"/>
    </source>
</evidence>
<sequence length="59" mass="6165">MSVNGISPPVPGEEFVKSNPSTATCKSQILSNVACSRHTAGLLPTTSGKGEEHDHMGRD</sequence>
<reference evidence="2 3" key="1">
    <citation type="journal article" date="2011" name="PLoS Genet.">
        <title>Comparative genomic analysis of human fungal pathogens causing paracoccidioidomycosis.</title>
        <authorList>
            <person name="Desjardins C.A."/>
            <person name="Champion M.D."/>
            <person name="Holder J.W."/>
            <person name="Muszewska A."/>
            <person name="Goldberg J."/>
            <person name="Bailao A.M."/>
            <person name="Brigido M.M."/>
            <person name="Ferreira M.E."/>
            <person name="Garcia A.M."/>
            <person name="Grynberg M."/>
            <person name="Gujja S."/>
            <person name="Heiman D.I."/>
            <person name="Henn M.R."/>
            <person name="Kodira C.D."/>
            <person name="Leon-Narvaez H."/>
            <person name="Longo L.V."/>
            <person name="Ma L.J."/>
            <person name="Malavazi I."/>
            <person name="Matsuo A.L."/>
            <person name="Morais F.V."/>
            <person name="Pereira M."/>
            <person name="Rodriguez-Brito S."/>
            <person name="Sakthikumar S."/>
            <person name="Salem-Izacc S.M."/>
            <person name="Sykes S.M."/>
            <person name="Teixeira M.M."/>
            <person name="Vallejo M.C."/>
            <person name="Walter M.E."/>
            <person name="Yandava C."/>
            <person name="Young S."/>
            <person name="Zeng Q."/>
            <person name="Zucker J."/>
            <person name="Felipe M.S."/>
            <person name="Goldman G.H."/>
            <person name="Haas B.J."/>
            <person name="McEwen J.G."/>
            <person name="Nino-Vega G."/>
            <person name="Puccia R."/>
            <person name="San-Blas G."/>
            <person name="Soares C.M."/>
            <person name="Birren B.W."/>
            <person name="Cuomo C.A."/>
        </authorList>
    </citation>
    <scope>NUCLEOTIDE SEQUENCE [LARGE SCALE GENOMIC DNA]</scope>
    <source>
        <strain evidence="3">ATCC MYA-826 / Pb01</strain>
    </source>
</reference>
<proteinExistence type="predicted"/>
<dbReference type="HOGENOM" id="CLU_2961429_0_0_1"/>
<gene>
    <name evidence="2" type="ORF">PAAG_11519</name>
</gene>
<dbReference type="GeneID" id="26970489"/>
<dbReference type="RefSeq" id="XP_015703288.1">
    <property type="nucleotide sequence ID" value="XM_015847156.1"/>
</dbReference>
<dbReference type="VEuPathDB" id="FungiDB:PAAG_11519"/>
<evidence type="ECO:0000313" key="2">
    <source>
        <dbReference type="EMBL" id="KGQ01794.1"/>
    </source>
</evidence>